<name>A0A812ILC7_9DINO</name>
<protein>
    <submittedName>
        <fullName evidence="2">GIP protein</fullName>
    </submittedName>
</protein>
<organism evidence="2 3">
    <name type="scientific">Symbiodinium natans</name>
    <dbReference type="NCBI Taxonomy" id="878477"/>
    <lineage>
        <taxon>Eukaryota</taxon>
        <taxon>Sar</taxon>
        <taxon>Alveolata</taxon>
        <taxon>Dinophyceae</taxon>
        <taxon>Suessiales</taxon>
        <taxon>Symbiodiniaceae</taxon>
        <taxon>Symbiodinium</taxon>
    </lineage>
</organism>
<proteinExistence type="predicted"/>
<evidence type="ECO:0000256" key="1">
    <source>
        <dbReference type="SAM" id="MobiDB-lite"/>
    </source>
</evidence>
<keyword evidence="3" id="KW-1185">Reference proteome</keyword>
<dbReference type="AlphaFoldDB" id="A0A812ILC7"/>
<dbReference type="EMBL" id="CAJNDS010000276">
    <property type="protein sequence ID" value="CAE7037369.1"/>
    <property type="molecule type" value="Genomic_DNA"/>
</dbReference>
<accession>A0A812ILC7</accession>
<sequence length="466" mass="52642">MPYADWCPHCVRFRAKADKHVRAKPDVREDSVCCMDFAKTGRRTPAQFEGHTQEKLVVLVLKDSHTGAVHAIPTPAKGGTIAFKYLVAETCGFLNYCGHQTCTIRSDSEPACLALQRGIKAFRSKMGLQTHLEQTEASDHQGNEAEQSIDGIRQLAGCILDQFEERAETTIGSSHPMHAYAWRHAAWLHMRMSRQNDLSAFHVINGRPYLGKLVCFGETVFARVKRQVGQARKQKTQAEALSAGGEEAGEAAHEQVAEVPSQQGASEHPMPFPEHLLPDDAMLSELVPRVVRHAAEHAGGDAPARKKLRLDALQVSAHDAEMFHLDKSIELVDESAEQFLDCEDQDDNQSEQNSLVLKLTLTKELKDDIENGKYEEGWFYLTDGRPVRIDWDVNTTYSLGRDEGKAFNYRTALRTRYEEEQIVWEEMEFYECAEEWRDKGTMVIVPEIEKAVVITIMERFPRSVED</sequence>
<dbReference type="Proteomes" id="UP000604046">
    <property type="component" value="Unassembled WGS sequence"/>
</dbReference>
<gene>
    <name evidence="2" type="primary">GIP</name>
    <name evidence="2" type="ORF">SNAT2548_LOCUS4482</name>
</gene>
<feature type="region of interest" description="Disordered" evidence="1">
    <location>
        <begin position="228"/>
        <end position="276"/>
    </location>
</feature>
<reference evidence="2" key="1">
    <citation type="submission" date="2021-02" db="EMBL/GenBank/DDBJ databases">
        <authorList>
            <person name="Dougan E. K."/>
            <person name="Rhodes N."/>
            <person name="Thang M."/>
            <person name="Chan C."/>
        </authorList>
    </citation>
    <scope>NUCLEOTIDE SEQUENCE</scope>
</reference>
<evidence type="ECO:0000313" key="2">
    <source>
        <dbReference type="EMBL" id="CAE7037369.1"/>
    </source>
</evidence>
<evidence type="ECO:0000313" key="3">
    <source>
        <dbReference type="Proteomes" id="UP000604046"/>
    </source>
</evidence>
<comment type="caution">
    <text evidence="2">The sequence shown here is derived from an EMBL/GenBank/DDBJ whole genome shotgun (WGS) entry which is preliminary data.</text>
</comment>